<reference evidence="4" key="1">
    <citation type="submission" date="2019-12" db="EMBL/GenBank/DDBJ databases">
        <title>An insight into the sialome of adult female Ixodes ricinus ticks feeding for 6 days.</title>
        <authorList>
            <person name="Perner J."/>
            <person name="Ribeiro J.M.C."/>
        </authorList>
    </citation>
    <scope>NUCLEOTIDE SEQUENCE</scope>
    <source>
        <strain evidence="4">Semi-engorged</strain>
        <tissue evidence="4">Salivary glands</tissue>
    </source>
</reference>
<organism evidence="4">
    <name type="scientific">Ixodes ricinus</name>
    <name type="common">Common tick</name>
    <name type="synonym">Acarus ricinus</name>
    <dbReference type="NCBI Taxonomy" id="34613"/>
    <lineage>
        <taxon>Eukaryota</taxon>
        <taxon>Metazoa</taxon>
        <taxon>Ecdysozoa</taxon>
        <taxon>Arthropoda</taxon>
        <taxon>Chelicerata</taxon>
        <taxon>Arachnida</taxon>
        <taxon>Acari</taxon>
        <taxon>Parasitiformes</taxon>
        <taxon>Ixodida</taxon>
        <taxon>Ixodoidea</taxon>
        <taxon>Ixodidae</taxon>
        <taxon>Ixodinae</taxon>
        <taxon>Ixodes</taxon>
    </lineage>
</organism>
<dbReference type="InterPro" id="IPR011993">
    <property type="entry name" value="PH-like_dom_sf"/>
</dbReference>
<dbReference type="PANTHER" id="PTHR23113">
    <property type="entry name" value="GUANINE NUCLEOTIDE EXCHANGE FACTOR"/>
    <property type="match status" value="1"/>
</dbReference>
<evidence type="ECO:0000259" key="3">
    <source>
        <dbReference type="PROSITE" id="PS50009"/>
    </source>
</evidence>
<dbReference type="SMART" id="SM00147">
    <property type="entry name" value="RasGEF"/>
    <property type="match status" value="1"/>
</dbReference>
<dbReference type="AlphaFoldDB" id="A0A6B0VCY0"/>
<dbReference type="SUPFAM" id="SSF50729">
    <property type="entry name" value="PH domain-like"/>
    <property type="match status" value="1"/>
</dbReference>
<keyword evidence="1 2" id="KW-0344">Guanine-nucleotide releasing factor</keyword>
<dbReference type="PANTHER" id="PTHR23113:SF368">
    <property type="entry name" value="CELL DIVISION CONTROL PROTEIN 25"/>
    <property type="match status" value="1"/>
</dbReference>
<dbReference type="GO" id="GO:0005886">
    <property type="term" value="C:plasma membrane"/>
    <property type="evidence" value="ECO:0007669"/>
    <property type="project" value="TreeGrafter"/>
</dbReference>
<evidence type="ECO:0000256" key="2">
    <source>
        <dbReference type="PROSITE-ProRule" id="PRU00168"/>
    </source>
</evidence>
<dbReference type="InterPro" id="IPR001895">
    <property type="entry name" value="RASGEF_cat_dom"/>
</dbReference>
<dbReference type="InterPro" id="IPR023578">
    <property type="entry name" value="Ras_GEF_dom_sf"/>
</dbReference>
<sequence length="539" mass="59895">MKYNEMNISEACSGHIESLHISEASQASSWRYDGPVWNLHCETECPDTAPFDVLKVDTEDFATQLTLLDRDVFRKIRPEELTSCGWNKRNKMAIAPNVVAFTCRFNHVSLWVVREVLRGRTARHRAELVSHFVRLGKRLQELGNLHGACAVLSALQSAPVFRLGKTWAQVGRRERQSLARLARLFSEQDNFGALRRRLEAALSVGTPCLPHLGLYLRDLLHLELARPPRGAGPDWEQRLGATLEALGSLQRSCLRLALTPLPPLQAQLARPFYLEELQKFLEEDHYRESLRLEPPGRQASLTLLPVPEPGASAAGLSLPWPQPRFTPGHRKARSLGTNVFTSGPLLASNGQAAAPSVEHRTRLLIDDSVPEHPSTSAVGPHGDAPFQTIGWSGVGQVRSLELWEPPGGTPLGSGWEEDCGQPVVCQGCLRRKTVLKEGRRPAVSSWLRYWVELRGTSLVFYSPKSLRAKERSDFKRQPCKQSSVAGWLVVPCAEDADSFQLLDPARGSRYKFRPGSGGCSAHDWCSYLRVSAARLPNAI</sequence>
<protein>
    <submittedName>
        <fullName evidence="4">Putative ras1 guanine nucleotide exchange factor</fullName>
    </submittedName>
</protein>
<dbReference type="Gene3D" id="1.10.840.10">
    <property type="entry name" value="Ras guanine-nucleotide exchange factors catalytic domain"/>
    <property type="match status" value="1"/>
</dbReference>
<dbReference type="Gene3D" id="2.30.29.30">
    <property type="entry name" value="Pleckstrin-homology domain (PH domain)/Phosphotyrosine-binding domain (PTB)"/>
    <property type="match status" value="1"/>
</dbReference>
<accession>A0A6B0VCY0</accession>
<feature type="domain" description="Ras-GEF" evidence="3">
    <location>
        <begin position="57"/>
        <end position="295"/>
    </location>
</feature>
<dbReference type="GO" id="GO:0007265">
    <property type="term" value="P:Ras protein signal transduction"/>
    <property type="evidence" value="ECO:0007669"/>
    <property type="project" value="TreeGrafter"/>
</dbReference>
<dbReference type="EMBL" id="GIFC01017906">
    <property type="protein sequence ID" value="MXU99989.1"/>
    <property type="molecule type" value="Transcribed_RNA"/>
</dbReference>
<dbReference type="InterPro" id="IPR036964">
    <property type="entry name" value="RASGEF_cat_dom_sf"/>
</dbReference>
<proteinExistence type="predicted"/>
<dbReference type="CDD" id="cd13310">
    <property type="entry name" value="PH_RalGPS1_2"/>
    <property type="match status" value="1"/>
</dbReference>
<dbReference type="InterPro" id="IPR008937">
    <property type="entry name" value="Ras-like_GEF"/>
</dbReference>
<evidence type="ECO:0000313" key="4">
    <source>
        <dbReference type="EMBL" id="MXU99989.1"/>
    </source>
</evidence>
<dbReference type="SUPFAM" id="SSF48366">
    <property type="entry name" value="Ras GEF"/>
    <property type="match status" value="1"/>
</dbReference>
<dbReference type="PROSITE" id="PS50009">
    <property type="entry name" value="RASGEF_CAT"/>
    <property type="match status" value="1"/>
</dbReference>
<dbReference type="Pfam" id="PF00617">
    <property type="entry name" value="RasGEF"/>
    <property type="match status" value="1"/>
</dbReference>
<dbReference type="GO" id="GO:0005085">
    <property type="term" value="F:guanyl-nucleotide exchange factor activity"/>
    <property type="evidence" value="ECO:0007669"/>
    <property type="project" value="UniProtKB-KW"/>
</dbReference>
<name>A0A6B0VCY0_IXORI</name>
<evidence type="ECO:0000256" key="1">
    <source>
        <dbReference type="ARBA" id="ARBA00022658"/>
    </source>
</evidence>